<dbReference type="SMART" id="SM00862">
    <property type="entry name" value="Trans_reg_C"/>
    <property type="match status" value="1"/>
</dbReference>
<evidence type="ECO:0000256" key="3">
    <source>
        <dbReference type="ARBA" id="ARBA00023015"/>
    </source>
</evidence>
<protein>
    <submittedName>
        <fullName evidence="10">Response regulator transcription factor</fullName>
    </submittedName>
</protein>
<keyword evidence="3" id="KW-0805">Transcription regulation</keyword>
<dbReference type="InterPro" id="IPR036388">
    <property type="entry name" value="WH-like_DNA-bd_sf"/>
</dbReference>
<feature type="domain" description="Response regulatory" evidence="8">
    <location>
        <begin position="7"/>
        <end position="120"/>
    </location>
</feature>
<gene>
    <name evidence="10" type="ORF">OL233_06595</name>
</gene>
<evidence type="ECO:0000256" key="1">
    <source>
        <dbReference type="ARBA" id="ARBA00022553"/>
    </source>
</evidence>
<dbReference type="Gene3D" id="3.40.50.2300">
    <property type="match status" value="1"/>
</dbReference>
<name>A0ABT5X1T2_9ENTE</name>
<evidence type="ECO:0000256" key="2">
    <source>
        <dbReference type="ARBA" id="ARBA00023012"/>
    </source>
</evidence>
<dbReference type="Pfam" id="PF00486">
    <property type="entry name" value="Trans_reg_C"/>
    <property type="match status" value="1"/>
</dbReference>
<dbReference type="InterPro" id="IPR001789">
    <property type="entry name" value="Sig_transdc_resp-reg_receiver"/>
</dbReference>
<dbReference type="SUPFAM" id="SSF52172">
    <property type="entry name" value="CheY-like"/>
    <property type="match status" value="1"/>
</dbReference>
<feature type="domain" description="OmpR/PhoB-type" evidence="9">
    <location>
        <begin position="133"/>
        <end position="233"/>
    </location>
</feature>
<evidence type="ECO:0000256" key="7">
    <source>
        <dbReference type="PROSITE-ProRule" id="PRU01091"/>
    </source>
</evidence>
<dbReference type="Pfam" id="PF00072">
    <property type="entry name" value="Response_reg"/>
    <property type="match status" value="1"/>
</dbReference>
<keyword evidence="11" id="KW-1185">Reference proteome</keyword>
<keyword evidence="4 7" id="KW-0238">DNA-binding</keyword>
<dbReference type="CDD" id="cd00383">
    <property type="entry name" value="trans_reg_C"/>
    <property type="match status" value="1"/>
</dbReference>
<dbReference type="InterPro" id="IPR011006">
    <property type="entry name" value="CheY-like_superfamily"/>
</dbReference>
<sequence length="235" mass="27331">MKTRKYRILIVTSEDRIALKLKEALELKNWTVVVAPTYNDGLFLFRESEIDLVVADSQLDQGDNLSFLKEIRALSCVPVVTVTNGDTSRTVIEAFSLGADEVIERPYHYDEAVCRVERLFRYYYENSPFYETTGTFKAPGLVVDFAQECVTVENKQVELTHLEYKLLIYLIQHQEQVVARTELLEEVWGYDKFGSNRTVDNVIQKLRKKLGEYSEDVAGFIKTEWRRGYRFKVTN</sequence>
<accession>A0ABT5X1T2</accession>
<dbReference type="EMBL" id="JAPDSH010000004">
    <property type="protein sequence ID" value="MDF0479958.1"/>
    <property type="molecule type" value="Genomic_DNA"/>
</dbReference>
<dbReference type="Proteomes" id="UP001147148">
    <property type="component" value="Unassembled WGS sequence"/>
</dbReference>
<comment type="caution">
    <text evidence="10">The sequence shown here is derived from an EMBL/GenBank/DDBJ whole genome shotgun (WGS) entry which is preliminary data.</text>
</comment>
<dbReference type="InterPro" id="IPR016032">
    <property type="entry name" value="Sig_transdc_resp-reg_C-effctor"/>
</dbReference>
<evidence type="ECO:0000256" key="6">
    <source>
        <dbReference type="PROSITE-ProRule" id="PRU00169"/>
    </source>
</evidence>
<evidence type="ECO:0000313" key="10">
    <source>
        <dbReference type="EMBL" id="MDF0479958.1"/>
    </source>
</evidence>
<evidence type="ECO:0000256" key="5">
    <source>
        <dbReference type="ARBA" id="ARBA00023163"/>
    </source>
</evidence>
<evidence type="ECO:0000256" key="4">
    <source>
        <dbReference type="ARBA" id="ARBA00023125"/>
    </source>
</evidence>
<dbReference type="PANTHER" id="PTHR48111">
    <property type="entry name" value="REGULATOR OF RPOS"/>
    <property type="match status" value="1"/>
</dbReference>
<keyword evidence="1 6" id="KW-0597">Phosphoprotein</keyword>
<dbReference type="InterPro" id="IPR001867">
    <property type="entry name" value="OmpR/PhoB-type_DNA-bd"/>
</dbReference>
<feature type="modified residue" description="4-aspartylphosphate" evidence="6">
    <location>
        <position position="56"/>
    </location>
</feature>
<keyword evidence="2" id="KW-0902">Two-component regulatory system</keyword>
<evidence type="ECO:0000313" key="11">
    <source>
        <dbReference type="Proteomes" id="UP001147148"/>
    </source>
</evidence>
<organism evidence="10 11">
    <name type="scientific">Vagococcus proximus</name>
    <dbReference type="NCBI Taxonomy" id="2991417"/>
    <lineage>
        <taxon>Bacteria</taxon>
        <taxon>Bacillati</taxon>
        <taxon>Bacillota</taxon>
        <taxon>Bacilli</taxon>
        <taxon>Lactobacillales</taxon>
        <taxon>Enterococcaceae</taxon>
        <taxon>Vagococcus</taxon>
    </lineage>
</organism>
<dbReference type="CDD" id="cd00156">
    <property type="entry name" value="REC"/>
    <property type="match status" value="1"/>
</dbReference>
<feature type="DNA-binding region" description="OmpR/PhoB-type" evidence="7">
    <location>
        <begin position="133"/>
        <end position="233"/>
    </location>
</feature>
<dbReference type="Gene3D" id="1.10.10.10">
    <property type="entry name" value="Winged helix-like DNA-binding domain superfamily/Winged helix DNA-binding domain"/>
    <property type="match status" value="1"/>
</dbReference>
<dbReference type="PANTHER" id="PTHR48111:SF21">
    <property type="entry name" value="DNA-BINDING DUAL MASTER TRANSCRIPTIONAL REGULATOR RPAA"/>
    <property type="match status" value="1"/>
</dbReference>
<evidence type="ECO:0000259" key="8">
    <source>
        <dbReference type="PROSITE" id="PS50110"/>
    </source>
</evidence>
<keyword evidence="5" id="KW-0804">Transcription</keyword>
<evidence type="ECO:0000259" key="9">
    <source>
        <dbReference type="PROSITE" id="PS51755"/>
    </source>
</evidence>
<dbReference type="PROSITE" id="PS51755">
    <property type="entry name" value="OMPR_PHOB"/>
    <property type="match status" value="1"/>
</dbReference>
<dbReference type="PROSITE" id="PS50110">
    <property type="entry name" value="RESPONSE_REGULATORY"/>
    <property type="match status" value="1"/>
</dbReference>
<dbReference type="InterPro" id="IPR039420">
    <property type="entry name" value="WalR-like"/>
</dbReference>
<dbReference type="RefSeq" id="WP_275471545.1">
    <property type="nucleotide sequence ID" value="NZ_JAPDSH010000004.1"/>
</dbReference>
<proteinExistence type="predicted"/>
<reference evidence="10" key="1">
    <citation type="submission" date="2022-10" db="EMBL/GenBank/DDBJ databases">
        <title>Vagococcus sp. isolated from poultry meat.</title>
        <authorList>
            <person name="Johansson P."/>
            <person name="Bjorkroth J."/>
        </authorList>
    </citation>
    <scope>NUCLEOTIDE SEQUENCE</scope>
    <source>
        <strain evidence="10">PNs007</strain>
    </source>
</reference>
<dbReference type="SMART" id="SM00448">
    <property type="entry name" value="REC"/>
    <property type="match status" value="1"/>
</dbReference>
<dbReference type="SUPFAM" id="SSF46894">
    <property type="entry name" value="C-terminal effector domain of the bipartite response regulators"/>
    <property type="match status" value="1"/>
</dbReference>